<dbReference type="eggNOG" id="KOG0805">
    <property type="taxonomic scope" value="Eukaryota"/>
</dbReference>
<dbReference type="HOGENOM" id="CLU_030130_6_2_1"/>
<dbReference type="PaxDb" id="2903-EOD33091"/>
<dbReference type="OMA" id="CVEPKQF"/>
<dbReference type="RefSeq" id="XP_005785520.1">
    <property type="nucleotide sequence ID" value="XM_005785463.1"/>
</dbReference>
<dbReference type="PROSITE" id="PS50263">
    <property type="entry name" value="CN_HYDROLASE"/>
    <property type="match status" value="1"/>
</dbReference>
<accession>A0A0D3KBF6</accession>
<evidence type="ECO:0000313" key="3">
    <source>
        <dbReference type="EnsemblProtists" id="EOD33091"/>
    </source>
</evidence>
<sequence>MARFVAAVVQAAPVWMDRAATTKKACRLIHEASQQGARIVAFPESFIPAFPYGVWHHGVRRNMRFYQQLTECAVSLDGPEISMIQVAARKAGCVVVMGVTERDGGSLFNSQVFVGADGTLLGRRRKLKPTSAERLIWGEGDGSGLRVFDTGEIAGRVGGLICGEHNLALARYTMQSQQEQAGLAARRGRGVHVASYPDPRMEGRPFADRVDAAVRHYAAEGQCFVLNATALLDDAARAALYDTAELASLDGEHIAGPVSGREAILTAEVDLGRIPLSKFWFDPPGHSGRPDVFDLRV</sequence>
<feature type="domain" description="CN hydrolase" evidence="2">
    <location>
        <begin position="4"/>
        <end position="271"/>
    </location>
</feature>
<comment type="similarity">
    <text evidence="1">Belongs to the carbon-nitrogen hydrolase superfamily. Nitrilase family.</text>
</comment>
<reference evidence="3" key="2">
    <citation type="submission" date="2024-10" db="UniProtKB">
        <authorList>
            <consortium name="EnsemblProtists"/>
        </authorList>
    </citation>
    <scope>IDENTIFICATION</scope>
</reference>
<reference evidence="4" key="1">
    <citation type="journal article" date="2013" name="Nature">
        <title>Pan genome of the phytoplankton Emiliania underpins its global distribution.</title>
        <authorList>
            <person name="Read B.A."/>
            <person name="Kegel J."/>
            <person name="Klute M.J."/>
            <person name="Kuo A."/>
            <person name="Lefebvre S.C."/>
            <person name="Maumus F."/>
            <person name="Mayer C."/>
            <person name="Miller J."/>
            <person name="Monier A."/>
            <person name="Salamov A."/>
            <person name="Young J."/>
            <person name="Aguilar M."/>
            <person name="Claverie J.M."/>
            <person name="Frickenhaus S."/>
            <person name="Gonzalez K."/>
            <person name="Herman E.K."/>
            <person name="Lin Y.C."/>
            <person name="Napier J."/>
            <person name="Ogata H."/>
            <person name="Sarno A.F."/>
            <person name="Shmutz J."/>
            <person name="Schroeder D."/>
            <person name="de Vargas C."/>
            <person name="Verret F."/>
            <person name="von Dassow P."/>
            <person name="Valentin K."/>
            <person name="Van de Peer Y."/>
            <person name="Wheeler G."/>
            <person name="Dacks J.B."/>
            <person name="Delwiche C.F."/>
            <person name="Dyhrman S.T."/>
            <person name="Glockner G."/>
            <person name="John U."/>
            <person name="Richards T."/>
            <person name="Worden A.Z."/>
            <person name="Zhang X."/>
            <person name="Grigoriev I.V."/>
            <person name="Allen A.E."/>
            <person name="Bidle K."/>
            <person name="Borodovsky M."/>
            <person name="Bowler C."/>
            <person name="Brownlee C."/>
            <person name="Cock J.M."/>
            <person name="Elias M."/>
            <person name="Gladyshev V.N."/>
            <person name="Groth M."/>
            <person name="Guda C."/>
            <person name="Hadaegh A."/>
            <person name="Iglesias-Rodriguez M.D."/>
            <person name="Jenkins J."/>
            <person name="Jones B.M."/>
            <person name="Lawson T."/>
            <person name="Leese F."/>
            <person name="Lindquist E."/>
            <person name="Lobanov A."/>
            <person name="Lomsadze A."/>
            <person name="Malik S.B."/>
            <person name="Marsh M.E."/>
            <person name="Mackinder L."/>
            <person name="Mock T."/>
            <person name="Mueller-Roeber B."/>
            <person name="Pagarete A."/>
            <person name="Parker M."/>
            <person name="Probert I."/>
            <person name="Quesneville H."/>
            <person name="Raines C."/>
            <person name="Rensing S.A."/>
            <person name="Riano-Pachon D.M."/>
            <person name="Richier S."/>
            <person name="Rokitta S."/>
            <person name="Shiraiwa Y."/>
            <person name="Soanes D.M."/>
            <person name="van der Giezen M."/>
            <person name="Wahlund T.M."/>
            <person name="Williams B."/>
            <person name="Wilson W."/>
            <person name="Wolfe G."/>
            <person name="Wurch L.L."/>
        </authorList>
    </citation>
    <scope>NUCLEOTIDE SEQUENCE</scope>
</reference>
<dbReference type="CDD" id="cd07564">
    <property type="entry name" value="nitrilases_CHs"/>
    <property type="match status" value="1"/>
</dbReference>
<dbReference type="InterPro" id="IPR003010">
    <property type="entry name" value="C-N_Hydrolase"/>
</dbReference>
<dbReference type="Proteomes" id="UP000013827">
    <property type="component" value="Unassembled WGS sequence"/>
</dbReference>
<dbReference type="GO" id="GO:0051410">
    <property type="term" value="P:detoxification of nitrogen compound"/>
    <property type="evidence" value="ECO:0007669"/>
    <property type="project" value="TreeGrafter"/>
</dbReference>
<dbReference type="Pfam" id="PF00795">
    <property type="entry name" value="CN_hydrolase"/>
    <property type="match status" value="1"/>
</dbReference>
<evidence type="ECO:0000259" key="2">
    <source>
        <dbReference type="PROSITE" id="PS50263"/>
    </source>
</evidence>
<proteinExistence type="inferred from homology"/>
<dbReference type="EnsemblProtists" id="EOD33091">
    <property type="protein sequence ID" value="EOD33091"/>
    <property type="gene ID" value="EMIHUDRAFT_415168"/>
</dbReference>
<organism evidence="3 4">
    <name type="scientific">Emiliania huxleyi (strain CCMP1516)</name>
    <dbReference type="NCBI Taxonomy" id="280463"/>
    <lineage>
        <taxon>Eukaryota</taxon>
        <taxon>Haptista</taxon>
        <taxon>Haptophyta</taxon>
        <taxon>Prymnesiophyceae</taxon>
        <taxon>Isochrysidales</taxon>
        <taxon>Noelaerhabdaceae</taxon>
        <taxon>Emiliania</taxon>
    </lineage>
</organism>
<dbReference type="SUPFAM" id="SSF56317">
    <property type="entry name" value="Carbon-nitrogen hydrolase"/>
    <property type="match status" value="1"/>
</dbReference>
<dbReference type="AlphaFoldDB" id="A0A0D3KBF6"/>
<dbReference type="GO" id="GO:0000257">
    <property type="term" value="F:nitrilase activity"/>
    <property type="evidence" value="ECO:0007669"/>
    <property type="project" value="TreeGrafter"/>
</dbReference>
<dbReference type="InterPro" id="IPR044149">
    <property type="entry name" value="Nitrilases_CHs"/>
</dbReference>
<dbReference type="PANTHER" id="PTHR46044">
    <property type="entry name" value="NITRILASE"/>
    <property type="match status" value="1"/>
</dbReference>
<dbReference type="Gene3D" id="3.60.110.10">
    <property type="entry name" value="Carbon-nitrogen hydrolase"/>
    <property type="match status" value="1"/>
</dbReference>
<protein>
    <recommendedName>
        <fullName evidence="2">CN hydrolase domain-containing protein</fullName>
    </recommendedName>
</protein>
<dbReference type="GO" id="GO:0018822">
    <property type="term" value="F:nitrile hydratase activity"/>
    <property type="evidence" value="ECO:0007669"/>
    <property type="project" value="TreeGrafter"/>
</dbReference>
<dbReference type="GeneID" id="17278361"/>
<name>A0A0D3KBF6_EMIH1</name>
<evidence type="ECO:0000313" key="4">
    <source>
        <dbReference type="Proteomes" id="UP000013827"/>
    </source>
</evidence>
<dbReference type="STRING" id="2903.R1FCB7"/>
<keyword evidence="4" id="KW-1185">Reference proteome</keyword>
<dbReference type="InterPro" id="IPR036526">
    <property type="entry name" value="C-N_Hydrolase_sf"/>
</dbReference>
<dbReference type="KEGG" id="ehx:EMIHUDRAFT_415168"/>
<dbReference type="PANTHER" id="PTHR46044:SF1">
    <property type="entry name" value="CN HYDROLASE DOMAIN-CONTAINING PROTEIN"/>
    <property type="match status" value="1"/>
</dbReference>
<evidence type="ECO:0000256" key="1">
    <source>
        <dbReference type="ARBA" id="ARBA00008129"/>
    </source>
</evidence>